<protein>
    <submittedName>
        <fullName evidence="4">Putative sugar transferase EpsL</fullName>
        <ecNumber evidence="4">2.-.-.-</ecNumber>
    </submittedName>
</protein>
<evidence type="ECO:0000256" key="1">
    <source>
        <dbReference type="ARBA" id="ARBA00006464"/>
    </source>
</evidence>
<dbReference type="GO" id="GO:0000271">
    <property type="term" value="P:polysaccharide biosynthetic process"/>
    <property type="evidence" value="ECO:0007669"/>
    <property type="project" value="UniProtKB-KW"/>
</dbReference>
<dbReference type="STRING" id="315423.SAMN04488020_103176"/>
<keyword evidence="4" id="KW-0808">Transferase</keyword>
<gene>
    <name evidence="4" type="primary">epsL_1</name>
    <name evidence="4" type="ORF">PAM7066_01456</name>
</gene>
<keyword evidence="5" id="KW-1185">Reference proteome</keyword>
<evidence type="ECO:0000313" key="4">
    <source>
        <dbReference type="EMBL" id="SLN34789.1"/>
    </source>
</evidence>
<organism evidence="4 5">
    <name type="scientific">Palleronia marisminoris</name>
    <dbReference type="NCBI Taxonomy" id="315423"/>
    <lineage>
        <taxon>Bacteria</taxon>
        <taxon>Pseudomonadati</taxon>
        <taxon>Pseudomonadota</taxon>
        <taxon>Alphaproteobacteria</taxon>
        <taxon>Rhodobacterales</taxon>
        <taxon>Roseobacteraceae</taxon>
        <taxon>Palleronia</taxon>
    </lineage>
</organism>
<dbReference type="EMBL" id="FWFV01000003">
    <property type="protein sequence ID" value="SLN34789.1"/>
    <property type="molecule type" value="Genomic_DNA"/>
</dbReference>
<evidence type="ECO:0000256" key="2">
    <source>
        <dbReference type="ARBA" id="ARBA00023169"/>
    </source>
</evidence>
<evidence type="ECO:0000259" key="3">
    <source>
        <dbReference type="Pfam" id="PF02397"/>
    </source>
</evidence>
<name>A0A1Y5S8E9_9RHOB</name>
<dbReference type="Pfam" id="PF02397">
    <property type="entry name" value="Bac_transf"/>
    <property type="match status" value="1"/>
</dbReference>
<dbReference type="AlphaFoldDB" id="A0A1Y5S8E9"/>
<dbReference type="Proteomes" id="UP000193870">
    <property type="component" value="Unassembled WGS sequence"/>
</dbReference>
<dbReference type="GO" id="GO:0016780">
    <property type="term" value="F:phosphotransferase activity, for other substituted phosphate groups"/>
    <property type="evidence" value="ECO:0007669"/>
    <property type="project" value="TreeGrafter"/>
</dbReference>
<dbReference type="OrthoDB" id="9808602at2"/>
<dbReference type="InterPro" id="IPR003362">
    <property type="entry name" value="Bact_transf"/>
</dbReference>
<dbReference type="PANTHER" id="PTHR30576">
    <property type="entry name" value="COLANIC BIOSYNTHESIS UDP-GLUCOSE LIPID CARRIER TRANSFERASE"/>
    <property type="match status" value="1"/>
</dbReference>
<reference evidence="4 5" key="1">
    <citation type="submission" date="2017-03" db="EMBL/GenBank/DDBJ databases">
        <authorList>
            <person name="Afonso C.L."/>
            <person name="Miller P.J."/>
            <person name="Scott M.A."/>
            <person name="Spackman E."/>
            <person name="Goraichik I."/>
            <person name="Dimitrov K.M."/>
            <person name="Suarez D.L."/>
            <person name="Swayne D.E."/>
        </authorList>
    </citation>
    <scope>NUCLEOTIDE SEQUENCE [LARGE SCALE GENOMIC DNA]</scope>
    <source>
        <strain evidence="4 5">CECT 7066</strain>
    </source>
</reference>
<dbReference type="PANTHER" id="PTHR30576:SF8">
    <property type="entry name" value="UNDECAPRENYL-PHOSPHATE GALACTOSE PHOSPHOTRANSFERASE"/>
    <property type="match status" value="1"/>
</dbReference>
<accession>A0A1Y5S8E9</accession>
<sequence length="204" mass="22117">MPRPMELLLTLFLCLLAAPLAPVVAALVACDLGRPILFHQLRAGGGGQVVRLSKYRTMSDARDADGHLLPDARRTSRTGVILRRYRVDELPQLLAILRGEIALVGPRPLLPETLAGFGEAGVIRGCVRPGLTGWAQVNGNTALGEAEKLSLDLWYVAHRGTALDLRILWLTAVTLIRGERRSEPTIAAASRWLEARPRAAGGRP</sequence>
<feature type="domain" description="Bacterial sugar transferase" evidence="3">
    <location>
        <begin position="5"/>
        <end position="176"/>
    </location>
</feature>
<proteinExistence type="inferred from homology"/>
<dbReference type="PROSITE" id="PS51257">
    <property type="entry name" value="PROKAR_LIPOPROTEIN"/>
    <property type="match status" value="1"/>
</dbReference>
<dbReference type="EC" id="2.-.-.-" evidence="4"/>
<evidence type="ECO:0000313" key="5">
    <source>
        <dbReference type="Proteomes" id="UP000193870"/>
    </source>
</evidence>
<comment type="similarity">
    <text evidence="1">Belongs to the bacterial sugar transferase family.</text>
</comment>
<keyword evidence="2" id="KW-0270">Exopolysaccharide synthesis</keyword>